<feature type="compositionally biased region" description="Low complexity" evidence="2">
    <location>
        <begin position="158"/>
        <end position="168"/>
    </location>
</feature>
<feature type="region of interest" description="Disordered" evidence="2">
    <location>
        <begin position="1269"/>
        <end position="1320"/>
    </location>
</feature>
<feature type="compositionally biased region" description="Acidic residues" evidence="2">
    <location>
        <begin position="732"/>
        <end position="743"/>
    </location>
</feature>
<accession>A0ABD3P1B5</accession>
<feature type="compositionally biased region" description="Polar residues" evidence="2">
    <location>
        <begin position="1430"/>
        <end position="1452"/>
    </location>
</feature>
<dbReference type="InterPro" id="IPR036770">
    <property type="entry name" value="Ankyrin_rpt-contain_sf"/>
</dbReference>
<dbReference type="Proteomes" id="UP001530400">
    <property type="component" value="Unassembled WGS sequence"/>
</dbReference>
<dbReference type="Pfam" id="PF12796">
    <property type="entry name" value="Ank_2"/>
    <property type="match status" value="1"/>
</dbReference>
<keyword evidence="1" id="KW-0040">ANK repeat</keyword>
<organism evidence="3 4">
    <name type="scientific">Cyclotella atomus</name>
    <dbReference type="NCBI Taxonomy" id="382360"/>
    <lineage>
        <taxon>Eukaryota</taxon>
        <taxon>Sar</taxon>
        <taxon>Stramenopiles</taxon>
        <taxon>Ochrophyta</taxon>
        <taxon>Bacillariophyta</taxon>
        <taxon>Coscinodiscophyceae</taxon>
        <taxon>Thalassiosirophycidae</taxon>
        <taxon>Stephanodiscales</taxon>
        <taxon>Stephanodiscaceae</taxon>
        <taxon>Cyclotella</taxon>
    </lineage>
</organism>
<dbReference type="PROSITE" id="PS50297">
    <property type="entry name" value="ANK_REP_REGION"/>
    <property type="match status" value="1"/>
</dbReference>
<evidence type="ECO:0000313" key="4">
    <source>
        <dbReference type="Proteomes" id="UP001530400"/>
    </source>
</evidence>
<dbReference type="PANTHER" id="PTHR10829">
    <property type="entry name" value="CORTACTIN AND DREBRIN"/>
    <property type="match status" value="1"/>
</dbReference>
<proteinExistence type="predicted"/>
<gene>
    <name evidence="3" type="ORF">ACHAWO_010737</name>
</gene>
<dbReference type="Gene3D" id="1.25.40.20">
    <property type="entry name" value="Ankyrin repeat-containing domain"/>
    <property type="match status" value="1"/>
</dbReference>
<feature type="region of interest" description="Disordered" evidence="2">
    <location>
        <begin position="1095"/>
        <end position="1115"/>
    </location>
</feature>
<dbReference type="EMBL" id="JALLPJ020000849">
    <property type="protein sequence ID" value="KAL3781349.1"/>
    <property type="molecule type" value="Genomic_DNA"/>
</dbReference>
<feature type="region of interest" description="Disordered" evidence="2">
    <location>
        <begin position="1360"/>
        <end position="1392"/>
    </location>
</feature>
<reference evidence="3 4" key="1">
    <citation type="submission" date="2024-10" db="EMBL/GenBank/DDBJ databases">
        <title>Updated reference genomes for cyclostephanoid diatoms.</title>
        <authorList>
            <person name="Roberts W.R."/>
            <person name="Alverson A.J."/>
        </authorList>
    </citation>
    <scope>NUCLEOTIDE SEQUENCE [LARGE SCALE GENOMIC DNA]</scope>
    <source>
        <strain evidence="3 4">AJA010-31</strain>
    </source>
</reference>
<dbReference type="SUPFAM" id="SSF48403">
    <property type="entry name" value="Ankyrin repeat"/>
    <property type="match status" value="1"/>
</dbReference>
<feature type="region of interest" description="Disordered" evidence="2">
    <location>
        <begin position="352"/>
        <end position="382"/>
    </location>
</feature>
<feature type="region of interest" description="Disordered" evidence="2">
    <location>
        <begin position="450"/>
        <end position="497"/>
    </location>
</feature>
<evidence type="ECO:0008006" key="5">
    <source>
        <dbReference type="Google" id="ProtNLM"/>
    </source>
</evidence>
<feature type="compositionally biased region" description="Acidic residues" evidence="2">
    <location>
        <begin position="1096"/>
        <end position="1109"/>
    </location>
</feature>
<protein>
    <recommendedName>
        <fullName evidence="5">UBA domain-containing protein</fullName>
    </recommendedName>
</protein>
<dbReference type="SMART" id="SM00248">
    <property type="entry name" value="ANK"/>
    <property type="match status" value="3"/>
</dbReference>
<feature type="compositionally biased region" description="Low complexity" evidence="2">
    <location>
        <begin position="1011"/>
        <end position="1020"/>
    </location>
</feature>
<comment type="caution">
    <text evidence="3">The sequence shown here is derived from an EMBL/GenBank/DDBJ whole genome shotgun (WGS) entry which is preliminary data.</text>
</comment>
<feature type="region of interest" description="Disordered" evidence="2">
    <location>
        <begin position="1569"/>
        <end position="1595"/>
    </location>
</feature>
<feature type="region of interest" description="Disordered" evidence="2">
    <location>
        <begin position="398"/>
        <end position="421"/>
    </location>
</feature>
<feature type="region of interest" description="Disordered" evidence="2">
    <location>
        <begin position="158"/>
        <end position="227"/>
    </location>
</feature>
<feature type="region of interest" description="Disordered" evidence="2">
    <location>
        <begin position="1424"/>
        <end position="1452"/>
    </location>
</feature>
<feature type="compositionally biased region" description="Polar residues" evidence="2">
    <location>
        <begin position="1360"/>
        <end position="1369"/>
    </location>
</feature>
<feature type="compositionally biased region" description="Low complexity" evidence="2">
    <location>
        <begin position="479"/>
        <end position="494"/>
    </location>
</feature>
<dbReference type="InterPro" id="IPR002110">
    <property type="entry name" value="Ankyrin_rpt"/>
</dbReference>
<feature type="compositionally biased region" description="Low complexity" evidence="2">
    <location>
        <begin position="355"/>
        <end position="382"/>
    </location>
</feature>
<feature type="compositionally biased region" description="Basic residues" evidence="2">
    <location>
        <begin position="1001"/>
        <end position="1010"/>
    </location>
</feature>
<feature type="compositionally biased region" description="Low complexity" evidence="2">
    <location>
        <begin position="991"/>
        <end position="1000"/>
    </location>
</feature>
<name>A0ABD3P1B5_9STRA</name>
<evidence type="ECO:0000313" key="3">
    <source>
        <dbReference type="EMBL" id="KAL3781349.1"/>
    </source>
</evidence>
<dbReference type="PROSITE" id="PS50088">
    <property type="entry name" value="ANK_REPEAT"/>
    <property type="match status" value="1"/>
</dbReference>
<feature type="region of interest" description="Disordered" evidence="2">
    <location>
        <begin position="99"/>
        <end position="122"/>
    </location>
</feature>
<feature type="region of interest" description="Disordered" evidence="2">
    <location>
        <begin position="727"/>
        <end position="749"/>
    </location>
</feature>
<feature type="region of interest" description="Disordered" evidence="2">
    <location>
        <begin position="975"/>
        <end position="1048"/>
    </location>
</feature>
<keyword evidence="4" id="KW-1185">Reference proteome</keyword>
<feature type="region of interest" description="Disordered" evidence="2">
    <location>
        <begin position="1200"/>
        <end position="1256"/>
    </location>
</feature>
<feature type="compositionally biased region" description="Polar residues" evidence="2">
    <location>
        <begin position="411"/>
        <end position="420"/>
    </location>
</feature>
<feature type="repeat" description="ANK" evidence="1">
    <location>
        <begin position="863"/>
        <end position="885"/>
    </location>
</feature>
<evidence type="ECO:0000256" key="2">
    <source>
        <dbReference type="SAM" id="MobiDB-lite"/>
    </source>
</evidence>
<feature type="compositionally biased region" description="Pro residues" evidence="2">
    <location>
        <begin position="205"/>
        <end position="214"/>
    </location>
</feature>
<feature type="compositionally biased region" description="Polar residues" evidence="2">
    <location>
        <begin position="1283"/>
        <end position="1296"/>
    </location>
</feature>
<feature type="region of interest" description="Disordered" evidence="2">
    <location>
        <begin position="284"/>
        <end position="312"/>
    </location>
</feature>
<feature type="compositionally biased region" description="Low complexity" evidence="2">
    <location>
        <begin position="17"/>
        <end position="42"/>
    </location>
</feature>
<feature type="region of interest" description="Disordered" evidence="2">
    <location>
        <begin position="1"/>
        <end position="42"/>
    </location>
</feature>
<sequence>MGKKRRPPTKSSNIIHGTGNTNSSNAHSNNSNAGTNNNPNMMGMMTASMNGISLPPAIANQIIAAMSRGGMPLPTSTGGGGMSVPSSAGMPNLNHATFGSSNPNNSGSTYSHTGGNMSSTDSKQYLDEMGRFIAAHMNQSINGNFGVRFTGGGTIPHNNNTGGAANNNTGGGAASGGASSASGGGCHHATVTISTPPDGKTIYGPAPPPPPPPLSTTSGGGDGGVDNSWTKITTGDHSWTRGIDPAAFQSLQQVFGSMANSNNSAGGMMGNSGGGMMGSFSFTAGKSTSSSGTSKGGGSGNMGGGKGYNANNPEDVKTMMSLFSELMGMTSAAAGGGGGNYAGGGAGGARNVSFNDGNDTTTSSSNATANNDAANNTVPTNAPTNEELAREFYEKFIACPPSDPNNDSNNYSKQQQQAMLHSTDPLALRKAAFAAGVNVAMQQQLMREQEMNSGGGAKTGEKKEGSSLKSGGTKGGKSGANAAAAGGGTNNNSSVNPNLQPVFSMIFGNDGTSNLPPGGIPPIPPPPNGWPAGASAAAAAAAFASALTMKDHDGNSNTNANHPNNTQYYNPSDFAGAFSSPELGSPAWLEYYFEEYARTHAQARTAANINNNNSLPQDRPNKSSDCPAHFEYAFEEEEERLQRERQILLEADNQAKEAAAQKKKDKKARKKERAKKEAEAKSAAAAKKKREKTITSWRSRVVAACTSGDVTKMEVLLSESPYKNFTFTPNNDDFDNEEDDDNSEQQPQTQQSYLIRQLEWFFPNVLQKYPELEPGQIPFENNKARELLAKYIMQCSFDTVCYPGLNSLRNPIHTAAYKNDVNFIKWVIELKTDAFMKQVEVFADEEELENPYCECLDILCEDAGWSSLHYAVASGSKDVVEALLEADQFLTSTRSDLELTCLNSTGYGITARELAHVLQSGAIHEDISCDGDVLDEIVEDRIVCATTSEKNAYMRTLRLLTERLEDVEINGYSPLQKAEDQKKSTAKNNSKAESQTSATSKKSKKKKKKQQQQQQQNASSVPAPNLSNETEKKESKPNPVNSPEDDLSDPVAVALLGMGFTAEQITSAAKALGGFERATADDMVMWILSGGQVNNDDQEEQEQDNSTEFDDSHHSKLMSLPDMVKKIDAKAKTDAEELARKRQEKIAAAERAAAKREEQRRIRREWNEREQARQEIEKNAKIAEVVAKKKQAEMQKMQEELAGSKSIPAIPPTVHVGGGKGKSKSGTGPPQTIATGGKKGAMASNMGIPKGPNVKAPKILARPNQALPAVQQGGASAQPLFPGQSSNVLPTTNQQAAAAKSRNLSQPRHQQPLPPPPASYSHQVMPSTNYYNHSSASSSFGYDSTYGKDAGAMPLMSGGNTYHSVQQDNAPPPGFKSSVLPPSPAANDSSLNAAANPLGEIRATAREFVPTSFAPVHESAPSGLEFNAVPSMSSQPATVSHTSPPDGRSNANEVSLLLDPVSSLLNAAISASVNKSDSPVQSATSSITGFSGTVEEATTSRVGSALTFESAVGGIQTSSILESITYSGGQESGIGGLGSGGIWGDSNNNQSSNLGGLVGLNFSSFLNSNGGDQKNDGQSSSLGNTWGTSTGGSIW</sequence>
<evidence type="ECO:0000256" key="1">
    <source>
        <dbReference type="PROSITE-ProRule" id="PRU00023"/>
    </source>
</evidence>
<dbReference type="PANTHER" id="PTHR10829:SF25">
    <property type="entry name" value="DREBRIN-LIKE PROTEIN"/>
    <property type="match status" value="1"/>
</dbReference>
<feature type="compositionally biased region" description="Gly residues" evidence="2">
    <location>
        <begin position="294"/>
        <end position="307"/>
    </location>
</feature>
<feature type="compositionally biased region" description="Low complexity" evidence="2">
    <location>
        <begin position="284"/>
        <end position="293"/>
    </location>
</feature>
<feature type="region of interest" description="Disordered" evidence="2">
    <location>
        <begin position="654"/>
        <end position="691"/>
    </location>
</feature>
<feature type="compositionally biased region" description="Basic residues" evidence="2">
    <location>
        <begin position="663"/>
        <end position="673"/>
    </location>
</feature>